<dbReference type="AlphaFoldDB" id="A0A923NB02"/>
<reference evidence="8" key="1">
    <citation type="submission" date="2020-08" db="EMBL/GenBank/DDBJ databases">
        <authorList>
            <person name="Liu C."/>
            <person name="Sun Q."/>
        </authorList>
    </citation>
    <scope>NUCLEOTIDE SEQUENCE</scope>
    <source>
        <strain evidence="8">BX16</strain>
    </source>
</reference>
<dbReference type="EMBL" id="JACRWC010000032">
    <property type="protein sequence ID" value="MBC5998744.1"/>
    <property type="molecule type" value="Genomic_DNA"/>
</dbReference>
<dbReference type="InterPro" id="IPR014729">
    <property type="entry name" value="Rossmann-like_a/b/a_fold"/>
</dbReference>
<protein>
    <recommendedName>
        <fullName evidence="6">tRNA(Ile)-lysidine synthase</fullName>
        <ecNumber evidence="6">6.3.4.19</ecNumber>
    </recommendedName>
    <alternativeName>
        <fullName evidence="6">tRNA(Ile)-2-lysyl-cytidine synthase</fullName>
    </alternativeName>
    <alternativeName>
        <fullName evidence="6">tRNA(Ile)-lysidine synthetase</fullName>
    </alternativeName>
</protein>
<dbReference type="GO" id="GO:0005524">
    <property type="term" value="F:ATP binding"/>
    <property type="evidence" value="ECO:0007669"/>
    <property type="project" value="UniProtKB-UniRule"/>
</dbReference>
<dbReference type="SUPFAM" id="SSF82829">
    <property type="entry name" value="MesJ substrate recognition domain-like"/>
    <property type="match status" value="1"/>
</dbReference>
<gene>
    <name evidence="6 8" type="primary">tilS</name>
    <name evidence="8" type="ORF">H8876_01830</name>
</gene>
<evidence type="ECO:0000259" key="7">
    <source>
        <dbReference type="Pfam" id="PF01171"/>
    </source>
</evidence>
<evidence type="ECO:0000256" key="3">
    <source>
        <dbReference type="ARBA" id="ARBA00022741"/>
    </source>
</evidence>
<organism evidence="8 9">
    <name type="scientific">Lentihominibacter faecis</name>
    <dbReference type="NCBI Taxonomy" id="2764712"/>
    <lineage>
        <taxon>Bacteria</taxon>
        <taxon>Bacillati</taxon>
        <taxon>Bacillota</taxon>
        <taxon>Clostridia</taxon>
        <taxon>Peptostreptococcales</taxon>
        <taxon>Anaerovoracaceae</taxon>
        <taxon>Lentihominibacter</taxon>
    </lineage>
</organism>
<comment type="caution">
    <text evidence="8">The sequence shown here is derived from an EMBL/GenBank/DDBJ whole genome shotgun (WGS) entry which is preliminary data.</text>
</comment>
<keyword evidence="3 6" id="KW-0547">Nucleotide-binding</keyword>
<evidence type="ECO:0000256" key="1">
    <source>
        <dbReference type="ARBA" id="ARBA00022598"/>
    </source>
</evidence>
<evidence type="ECO:0000256" key="4">
    <source>
        <dbReference type="ARBA" id="ARBA00022840"/>
    </source>
</evidence>
<evidence type="ECO:0000256" key="5">
    <source>
        <dbReference type="ARBA" id="ARBA00048539"/>
    </source>
</evidence>
<keyword evidence="6" id="KW-0963">Cytoplasm</keyword>
<dbReference type="GO" id="GO:0006400">
    <property type="term" value="P:tRNA modification"/>
    <property type="evidence" value="ECO:0007669"/>
    <property type="project" value="UniProtKB-UniRule"/>
</dbReference>
<dbReference type="HAMAP" id="MF_01161">
    <property type="entry name" value="tRNA_Ile_lys_synt"/>
    <property type="match status" value="1"/>
</dbReference>
<dbReference type="PANTHER" id="PTHR43033:SF1">
    <property type="entry name" value="TRNA(ILE)-LYSIDINE SYNTHASE-RELATED"/>
    <property type="match status" value="1"/>
</dbReference>
<evidence type="ECO:0000256" key="2">
    <source>
        <dbReference type="ARBA" id="ARBA00022694"/>
    </source>
</evidence>
<proteinExistence type="inferred from homology"/>
<evidence type="ECO:0000313" key="9">
    <source>
        <dbReference type="Proteomes" id="UP000644115"/>
    </source>
</evidence>
<dbReference type="Pfam" id="PF01171">
    <property type="entry name" value="ATP_bind_3"/>
    <property type="match status" value="1"/>
</dbReference>
<dbReference type="GO" id="GO:0005737">
    <property type="term" value="C:cytoplasm"/>
    <property type="evidence" value="ECO:0007669"/>
    <property type="project" value="UniProtKB-SubCell"/>
</dbReference>
<comment type="domain">
    <text evidence="6">The N-terminal region contains the highly conserved SGGXDS motif, predicted to be a P-loop motif involved in ATP binding.</text>
</comment>
<comment type="subcellular location">
    <subcellularLocation>
        <location evidence="6">Cytoplasm</location>
    </subcellularLocation>
</comment>
<dbReference type="RefSeq" id="WP_249286292.1">
    <property type="nucleotide sequence ID" value="NZ_JACRWC010000032.1"/>
</dbReference>
<feature type="binding site" evidence="6">
    <location>
        <begin position="27"/>
        <end position="32"/>
    </location>
    <ligand>
        <name>ATP</name>
        <dbReference type="ChEBI" id="CHEBI:30616"/>
    </ligand>
</feature>
<dbReference type="CDD" id="cd01992">
    <property type="entry name" value="TilS_N"/>
    <property type="match status" value="1"/>
</dbReference>
<keyword evidence="1 6" id="KW-0436">Ligase</keyword>
<comment type="function">
    <text evidence="6">Ligates lysine onto the cytidine present at position 34 of the AUA codon-specific tRNA(Ile) that contains the anticodon CAU, in an ATP-dependent manner. Cytidine is converted to lysidine, thus changing the amino acid specificity of the tRNA from methionine to isoleucine.</text>
</comment>
<evidence type="ECO:0000256" key="6">
    <source>
        <dbReference type="HAMAP-Rule" id="MF_01161"/>
    </source>
</evidence>
<evidence type="ECO:0000313" key="8">
    <source>
        <dbReference type="EMBL" id="MBC5998744.1"/>
    </source>
</evidence>
<dbReference type="InterPro" id="IPR011063">
    <property type="entry name" value="TilS/TtcA_N"/>
</dbReference>
<dbReference type="EC" id="6.3.4.19" evidence="6"/>
<dbReference type="NCBIfam" id="TIGR02432">
    <property type="entry name" value="lysidine_TilS_N"/>
    <property type="match status" value="1"/>
</dbReference>
<feature type="domain" description="tRNA(Ile)-lysidine/2-thiocytidine synthase N-terminal" evidence="7">
    <location>
        <begin position="22"/>
        <end position="221"/>
    </location>
</feature>
<name>A0A923NB02_9FIRM</name>
<dbReference type="Proteomes" id="UP000644115">
    <property type="component" value="Unassembled WGS sequence"/>
</dbReference>
<dbReference type="InterPro" id="IPR012094">
    <property type="entry name" value="tRNA_Ile_lys_synt"/>
</dbReference>
<dbReference type="InterPro" id="IPR012795">
    <property type="entry name" value="tRNA_Ile_lys_synt_N"/>
</dbReference>
<comment type="similarity">
    <text evidence="6">Belongs to the tRNA(Ile)-lysidine synthase family.</text>
</comment>
<dbReference type="GO" id="GO:0032267">
    <property type="term" value="F:tRNA(Ile)-lysidine synthase activity"/>
    <property type="evidence" value="ECO:0007669"/>
    <property type="project" value="UniProtKB-EC"/>
</dbReference>
<keyword evidence="2 6" id="KW-0819">tRNA processing</keyword>
<keyword evidence="9" id="KW-1185">Reference proteome</keyword>
<keyword evidence="4 6" id="KW-0067">ATP-binding</keyword>
<comment type="catalytic activity">
    <reaction evidence="5 6">
        <text>cytidine(34) in tRNA(Ile2) + L-lysine + ATP = lysidine(34) in tRNA(Ile2) + AMP + diphosphate + H(+)</text>
        <dbReference type="Rhea" id="RHEA:43744"/>
        <dbReference type="Rhea" id="RHEA-COMP:10625"/>
        <dbReference type="Rhea" id="RHEA-COMP:10670"/>
        <dbReference type="ChEBI" id="CHEBI:15378"/>
        <dbReference type="ChEBI" id="CHEBI:30616"/>
        <dbReference type="ChEBI" id="CHEBI:32551"/>
        <dbReference type="ChEBI" id="CHEBI:33019"/>
        <dbReference type="ChEBI" id="CHEBI:82748"/>
        <dbReference type="ChEBI" id="CHEBI:83665"/>
        <dbReference type="ChEBI" id="CHEBI:456215"/>
        <dbReference type="EC" id="6.3.4.19"/>
    </reaction>
</comment>
<dbReference type="Gene3D" id="1.20.59.20">
    <property type="match status" value="1"/>
</dbReference>
<dbReference type="SUPFAM" id="SSF52402">
    <property type="entry name" value="Adenine nucleotide alpha hydrolases-like"/>
    <property type="match status" value="1"/>
</dbReference>
<dbReference type="Gene3D" id="3.40.50.620">
    <property type="entry name" value="HUPs"/>
    <property type="match status" value="1"/>
</dbReference>
<accession>A0A923NB02</accession>
<sequence>MIFQKVQETIASHNLIKSDEHIVLGLSGGPDSVCLFHILLRLRQTLGIRLHPVHVNHGLRPGAAERDQNYVEELCREHGVSCKVIAADCRKLAGAWHMTSEEAGRKLRYDAFYDEARQIAEKLAAEHGGSPDDFSEHIRIAVAHNADDQAETILFRVLRGTGTDGLAGIAYERKERGFSVIRPILDIPRKEIEEYCREHDLSPVEDHTNHQSIYTRNKIRLELLPELEKEYNENVRGALLRLGKIAASDSDYLQQCAEEALQEFLRETSSDEVVLERDGLAGIHEALRHRILLQSFARLGLASDISAERIAAADRIIEKKQAPKTVEFPRGYRVTVAGGLVHICAPKK</sequence>
<dbReference type="PANTHER" id="PTHR43033">
    <property type="entry name" value="TRNA(ILE)-LYSIDINE SYNTHASE-RELATED"/>
    <property type="match status" value="1"/>
</dbReference>